<evidence type="ECO:0000256" key="6">
    <source>
        <dbReference type="ARBA" id="ARBA00022989"/>
    </source>
</evidence>
<protein>
    <submittedName>
        <fullName evidence="9">AEC family transporter</fullName>
    </submittedName>
</protein>
<feature type="transmembrane region" description="Helical" evidence="8">
    <location>
        <begin position="6"/>
        <end position="22"/>
    </location>
</feature>
<name>A0A858RAP0_9PROT</name>
<keyword evidence="3" id="KW-0813">Transport</keyword>
<dbReference type="GO" id="GO:0005886">
    <property type="term" value="C:plasma membrane"/>
    <property type="evidence" value="ECO:0007669"/>
    <property type="project" value="UniProtKB-SubCell"/>
</dbReference>
<reference evidence="9" key="1">
    <citation type="submission" date="2020-04" db="EMBL/GenBank/DDBJ databases">
        <title>A desert anoxygenic phototrophic bacterium fixes CO2 using RubisCO under aerobic conditions.</title>
        <authorList>
            <person name="Tang K."/>
        </authorList>
    </citation>
    <scope>NUCLEOTIDE SEQUENCE [LARGE SCALE GENOMIC DNA]</scope>
    <source>
        <strain evidence="9">MIMtkB3</strain>
    </source>
</reference>
<dbReference type="Gene3D" id="1.20.1530.20">
    <property type="match status" value="1"/>
</dbReference>
<keyword evidence="7 8" id="KW-0472">Membrane</keyword>
<evidence type="ECO:0000256" key="8">
    <source>
        <dbReference type="SAM" id="Phobius"/>
    </source>
</evidence>
<dbReference type="KEGG" id="acru:HHL28_17085"/>
<dbReference type="PANTHER" id="PTHR36838">
    <property type="entry name" value="AUXIN EFFLUX CARRIER FAMILY PROTEIN"/>
    <property type="match status" value="1"/>
</dbReference>
<organism evidence="9 10">
    <name type="scientific">Aerophototrophica crusticola</name>
    <dbReference type="NCBI Taxonomy" id="1709002"/>
    <lineage>
        <taxon>Bacteria</taxon>
        <taxon>Pseudomonadati</taxon>
        <taxon>Pseudomonadota</taxon>
        <taxon>Alphaproteobacteria</taxon>
        <taxon>Rhodospirillales</taxon>
        <taxon>Rhodospirillaceae</taxon>
        <taxon>Aerophototrophica</taxon>
    </lineage>
</organism>
<evidence type="ECO:0000256" key="4">
    <source>
        <dbReference type="ARBA" id="ARBA00022475"/>
    </source>
</evidence>
<evidence type="ECO:0000256" key="3">
    <source>
        <dbReference type="ARBA" id="ARBA00022448"/>
    </source>
</evidence>
<dbReference type="Proteomes" id="UP000501891">
    <property type="component" value="Chromosome"/>
</dbReference>
<evidence type="ECO:0000256" key="2">
    <source>
        <dbReference type="ARBA" id="ARBA00010145"/>
    </source>
</evidence>
<feature type="transmembrane region" description="Helical" evidence="8">
    <location>
        <begin position="99"/>
        <end position="120"/>
    </location>
</feature>
<dbReference type="PANTHER" id="PTHR36838:SF3">
    <property type="entry name" value="TRANSPORTER AUXIN EFFLUX CARRIER EC FAMILY"/>
    <property type="match status" value="1"/>
</dbReference>
<dbReference type="GO" id="GO:0055085">
    <property type="term" value="P:transmembrane transport"/>
    <property type="evidence" value="ECO:0007669"/>
    <property type="project" value="InterPro"/>
</dbReference>
<feature type="transmembrane region" description="Helical" evidence="8">
    <location>
        <begin position="34"/>
        <end position="53"/>
    </location>
</feature>
<accession>A0A858RAP0</accession>
<dbReference type="EMBL" id="CP051775">
    <property type="protein sequence ID" value="QJE74550.1"/>
    <property type="molecule type" value="Genomic_DNA"/>
</dbReference>
<dbReference type="Pfam" id="PF03547">
    <property type="entry name" value="Mem_trans"/>
    <property type="match status" value="1"/>
</dbReference>
<keyword evidence="4" id="KW-1003">Cell membrane</keyword>
<comment type="subcellular location">
    <subcellularLocation>
        <location evidence="1">Cell membrane</location>
        <topology evidence="1">Multi-pass membrane protein</topology>
    </subcellularLocation>
</comment>
<comment type="similarity">
    <text evidence="2">Belongs to the auxin efflux carrier (TC 2.A.69) family.</text>
</comment>
<feature type="transmembrane region" description="Helical" evidence="8">
    <location>
        <begin position="200"/>
        <end position="219"/>
    </location>
</feature>
<feature type="transmembrane region" description="Helical" evidence="8">
    <location>
        <begin position="263"/>
        <end position="284"/>
    </location>
</feature>
<feature type="transmembrane region" description="Helical" evidence="8">
    <location>
        <begin position="296"/>
        <end position="319"/>
    </location>
</feature>
<evidence type="ECO:0000313" key="10">
    <source>
        <dbReference type="Proteomes" id="UP000501891"/>
    </source>
</evidence>
<gene>
    <name evidence="9" type="ORF">HHL28_17085</name>
</gene>
<feature type="transmembrane region" description="Helical" evidence="8">
    <location>
        <begin position="65"/>
        <end position="87"/>
    </location>
</feature>
<evidence type="ECO:0000313" key="9">
    <source>
        <dbReference type="EMBL" id="QJE74550.1"/>
    </source>
</evidence>
<feature type="transmembrane region" description="Helical" evidence="8">
    <location>
        <begin position="231"/>
        <end position="251"/>
    </location>
</feature>
<evidence type="ECO:0000256" key="5">
    <source>
        <dbReference type="ARBA" id="ARBA00022692"/>
    </source>
</evidence>
<sequence length="322" mass="32715">MFAVVDVALPVFAIMACGWLAGRARLLGGEAAGALNTFVYWFALPPVLFLGMARNPLGDVLNAPFIAAFLAALGVTALLACVAEKVLDPRADTATLTQHALNAGFSNVGYMGVPLFLAAFGPQGLAPAILSTVLVSSLVIGVAVVAIELSRAKGRGMGGALLQVLKALSRNPLVMAPLLGAVVSAAGLPLPRPLVTFGDLMGSAAGPCALFAIGLFLAGRPLRLAAADGRGTAGLAIACLLKLLVQPALAWLLVTTLFPLPPFWAGACVILSALPTGALTFVVAQRYGTGVERTSTVILASTVLSVATLSALLVLLLPLPPP</sequence>
<keyword evidence="5 8" id="KW-0812">Transmembrane</keyword>
<dbReference type="AlphaFoldDB" id="A0A858RAP0"/>
<dbReference type="InterPro" id="IPR038770">
    <property type="entry name" value="Na+/solute_symporter_sf"/>
</dbReference>
<proteinExistence type="inferred from homology"/>
<evidence type="ECO:0000256" key="7">
    <source>
        <dbReference type="ARBA" id="ARBA00023136"/>
    </source>
</evidence>
<keyword evidence="10" id="KW-1185">Reference proteome</keyword>
<feature type="transmembrane region" description="Helical" evidence="8">
    <location>
        <begin position="126"/>
        <end position="147"/>
    </location>
</feature>
<dbReference type="InterPro" id="IPR004776">
    <property type="entry name" value="Mem_transp_PIN-like"/>
</dbReference>
<feature type="transmembrane region" description="Helical" evidence="8">
    <location>
        <begin position="168"/>
        <end position="188"/>
    </location>
</feature>
<evidence type="ECO:0000256" key="1">
    <source>
        <dbReference type="ARBA" id="ARBA00004651"/>
    </source>
</evidence>
<keyword evidence="6 8" id="KW-1133">Transmembrane helix</keyword>